<evidence type="ECO:0000259" key="12">
    <source>
        <dbReference type="Pfam" id="PF02771"/>
    </source>
</evidence>
<evidence type="ECO:0000313" key="14">
    <source>
        <dbReference type="EMBL" id="AOY89230.1"/>
    </source>
</evidence>
<dbReference type="InterPro" id="IPR046373">
    <property type="entry name" value="Acyl-CoA_Oxase/DH_mid-dom_sf"/>
</dbReference>
<feature type="domain" description="Acyl-CoA oxidase/dehydrogenase middle" evidence="11">
    <location>
        <begin position="162"/>
        <end position="269"/>
    </location>
</feature>
<dbReference type="Proteomes" id="UP000177445">
    <property type="component" value="Chromosome"/>
</dbReference>
<name>A0A1D9GPA4_9GAMM</name>
<dbReference type="KEGG" id="msq:BKP64_14220"/>
<dbReference type="STRING" id="1874317.BKP64_14220"/>
<dbReference type="SUPFAM" id="SSF47203">
    <property type="entry name" value="Acyl-CoA dehydrogenase C-terminal domain-like"/>
    <property type="match status" value="1"/>
</dbReference>
<dbReference type="FunFam" id="2.40.110.10:FF:000031">
    <property type="entry name" value="Acyl-CoA dehydrogenase, putative"/>
    <property type="match status" value="1"/>
</dbReference>
<evidence type="ECO:0000313" key="15">
    <source>
        <dbReference type="Proteomes" id="UP000177445"/>
    </source>
</evidence>
<dbReference type="InterPro" id="IPR052166">
    <property type="entry name" value="Diverse_Acyl-CoA_DH"/>
</dbReference>
<evidence type="ECO:0000256" key="7">
    <source>
        <dbReference type="ARBA" id="ARBA00066694"/>
    </source>
</evidence>
<evidence type="ECO:0000256" key="2">
    <source>
        <dbReference type="ARBA" id="ARBA00009347"/>
    </source>
</evidence>
<feature type="domain" description="Acetyl-CoA dehydrogenase-like C-terminal" evidence="13">
    <location>
        <begin position="469"/>
        <end position="595"/>
    </location>
</feature>
<dbReference type="InterPro" id="IPR013786">
    <property type="entry name" value="AcylCoA_DH/ox_N"/>
</dbReference>
<feature type="domain" description="Acyl-CoA dehydrogenase/oxidase N-terminal" evidence="12">
    <location>
        <begin position="37"/>
        <end position="156"/>
    </location>
</feature>
<dbReference type="GO" id="GO:0016627">
    <property type="term" value="F:oxidoreductase activity, acting on the CH-CH group of donors"/>
    <property type="evidence" value="ECO:0007669"/>
    <property type="project" value="InterPro"/>
</dbReference>
<dbReference type="Pfam" id="PF00441">
    <property type="entry name" value="Acyl-CoA_dh_1"/>
    <property type="match status" value="1"/>
</dbReference>
<dbReference type="Gene3D" id="1.10.540.10">
    <property type="entry name" value="Acyl-CoA dehydrogenase/oxidase, N-terminal domain"/>
    <property type="match status" value="1"/>
</dbReference>
<dbReference type="Gene3D" id="2.40.110.10">
    <property type="entry name" value="Butyryl-CoA Dehydrogenase, subunit A, domain 2"/>
    <property type="match status" value="1"/>
</dbReference>
<dbReference type="Pfam" id="PF12806">
    <property type="entry name" value="Acyl-CoA_dh_C"/>
    <property type="match status" value="1"/>
</dbReference>
<dbReference type="InterPro" id="IPR025878">
    <property type="entry name" value="Acyl-CoA_dh-like_C_dom"/>
</dbReference>
<protein>
    <recommendedName>
        <fullName evidence="8">3-methylmercaptopropionyl-CoA dehydrogenase</fullName>
        <ecNumber evidence="7">1.3.99.41</ecNumber>
    </recommendedName>
</protein>
<gene>
    <name evidence="14" type="ORF">BKP64_14220</name>
</gene>
<dbReference type="Gene3D" id="1.20.140.10">
    <property type="entry name" value="Butyryl-CoA Dehydrogenase, subunit A, domain 3"/>
    <property type="match status" value="1"/>
</dbReference>
<dbReference type="PANTHER" id="PTHR42803:SF3">
    <property type="entry name" value="ACYL-COA DEHYDROGENASE-RELATED"/>
    <property type="match status" value="1"/>
</dbReference>
<dbReference type="EC" id="1.3.99.41" evidence="7"/>
<evidence type="ECO:0000256" key="1">
    <source>
        <dbReference type="ARBA" id="ARBA00001974"/>
    </source>
</evidence>
<comment type="catalytic activity">
    <reaction evidence="5">
        <text>3-(methylsulfanyl)propanoyl-CoA + oxidized [electron-transfer flavoprotein] + H(+) = 3-(methylsulfanyl)acryloyl-CoA + reduced [electron-transfer flavoprotein]</text>
        <dbReference type="Rhea" id="RHEA:52612"/>
        <dbReference type="Rhea" id="RHEA-COMP:10685"/>
        <dbReference type="Rhea" id="RHEA-COMP:10686"/>
        <dbReference type="ChEBI" id="CHEBI:15378"/>
        <dbReference type="ChEBI" id="CHEBI:57692"/>
        <dbReference type="ChEBI" id="CHEBI:58307"/>
        <dbReference type="ChEBI" id="CHEBI:82815"/>
        <dbReference type="ChEBI" id="CHEBI:84994"/>
        <dbReference type="EC" id="1.3.99.41"/>
    </reaction>
    <physiologicalReaction direction="left-to-right" evidence="5">
        <dbReference type="Rhea" id="RHEA:52613"/>
    </physiologicalReaction>
</comment>
<evidence type="ECO:0000256" key="8">
    <source>
        <dbReference type="ARBA" id="ARBA00069043"/>
    </source>
</evidence>
<keyword evidence="15" id="KW-1185">Reference proteome</keyword>
<evidence type="ECO:0000256" key="4">
    <source>
        <dbReference type="ARBA" id="ARBA00022827"/>
    </source>
</evidence>
<organism evidence="14 15">
    <name type="scientific">Marinobacter salinus</name>
    <dbReference type="NCBI Taxonomy" id="1874317"/>
    <lineage>
        <taxon>Bacteria</taxon>
        <taxon>Pseudomonadati</taxon>
        <taxon>Pseudomonadota</taxon>
        <taxon>Gammaproteobacteria</taxon>
        <taxon>Pseudomonadales</taxon>
        <taxon>Marinobacteraceae</taxon>
        <taxon>Marinobacter</taxon>
    </lineage>
</organism>
<evidence type="ECO:0000256" key="6">
    <source>
        <dbReference type="ARBA" id="ARBA00058683"/>
    </source>
</evidence>
<dbReference type="EMBL" id="CP017715">
    <property type="protein sequence ID" value="AOY89230.1"/>
    <property type="molecule type" value="Genomic_DNA"/>
</dbReference>
<comment type="similarity">
    <text evidence="2 9">Belongs to the acyl-CoA dehydrogenase family.</text>
</comment>
<evidence type="ECO:0000259" key="13">
    <source>
        <dbReference type="Pfam" id="PF12806"/>
    </source>
</evidence>
<accession>A0A1D9GPA4</accession>
<dbReference type="InterPro" id="IPR037069">
    <property type="entry name" value="AcylCoA_DH/ox_N_sf"/>
</dbReference>
<dbReference type="RefSeq" id="WP_070971447.1">
    <property type="nucleotide sequence ID" value="NZ_CP017715.1"/>
</dbReference>
<dbReference type="InterPro" id="IPR006091">
    <property type="entry name" value="Acyl-CoA_Oxase/DH_mid-dom"/>
</dbReference>
<dbReference type="InterPro" id="IPR009075">
    <property type="entry name" value="AcylCo_DH/oxidase_C"/>
</dbReference>
<dbReference type="GO" id="GO:0050660">
    <property type="term" value="F:flavin adenine dinucleotide binding"/>
    <property type="evidence" value="ECO:0007669"/>
    <property type="project" value="InterPro"/>
</dbReference>
<comment type="cofactor">
    <cofactor evidence="1 9">
        <name>FAD</name>
        <dbReference type="ChEBI" id="CHEBI:57692"/>
    </cofactor>
</comment>
<dbReference type="Pfam" id="PF02771">
    <property type="entry name" value="Acyl-CoA_dh_N"/>
    <property type="match status" value="1"/>
</dbReference>
<keyword evidence="4 9" id="KW-0274">FAD</keyword>
<evidence type="ECO:0000256" key="3">
    <source>
        <dbReference type="ARBA" id="ARBA00022630"/>
    </source>
</evidence>
<sequence>MQQRIINPEDLAFQLYELHDVEQTLRFGRYSDHSRETLQAALDLALKVAAEEFATHARLVDEEEPRFENGRVTMRPEVKRALDVLKDTGLMAASQDYERGGMQLPAAVAQMCVGLLKGANVGTQGYAGLTIAAANLIMVQGSEEQQERYAEPMMAGRFFGTMCLTEPHAGSSLGDLRTRAQPRADGSYRLFGNKIYISGGDHELSDNIIHMVLGRLPDAPPGVKGISLFLVPKILVNEDGSLGERNDLALAGLIHKMGYRGTTSTMLNFGEKDGAVGYLVGEPNNGLAAMFHMMNEARIGVGLGSVMLGYTGYLHALDYARERRQGRPIGEKDPNTPQVPLIRHADIRRMLLAQKAYVEGGLALCLQGAMLVDEKKHAASEEARKMAAGLLDLLTPIIKSWPSRYCLEANSLAIQVHGGYGYTREYPVEQFYRDNRLNPIHEGTHGIQGLDLLGRKVSMADGQFFQALMHRIDTTIGEAREHDRLAESAGRLEQAIRAMATVTDTLNAEKASGNAEKALANASLYLDALGQTVVGWLWLRQGLKAVDGLNGKGGQSAQFYEGKLKACDYFARYELPGVISTSELLKAVDTTALDMVDEQF</sequence>
<keyword evidence="3 9" id="KW-0285">Flavoprotein</keyword>
<dbReference type="SUPFAM" id="SSF56645">
    <property type="entry name" value="Acyl-CoA dehydrogenase NM domain-like"/>
    <property type="match status" value="1"/>
</dbReference>
<feature type="domain" description="Acyl-CoA dehydrogenase/oxidase C-terminal" evidence="10">
    <location>
        <begin position="284"/>
        <end position="450"/>
    </location>
</feature>
<dbReference type="InterPro" id="IPR009100">
    <property type="entry name" value="AcylCoA_DH/oxidase_NM_dom_sf"/>
</dbReference>
<keyword evidence="9" id="KW-0560">Oxidoreductase</keyword>
<dbReference type="AlphaFoldDB" id="A0A1D9GPA4"/>
<proteinExistence type="inferred from homology"/>
<dbReference type="InterPro" id="IPR036250">
    <property type="entry name" value="AcylCo_DH-like_C"/>
</dbReference>
<dbReference type="Pfam" id="PF02770">
    <property type="entry name" value="Acyl-CoA_dh_M"/>
    <property type="match status" value="1"/>
</dbReference>
<dbReference type="PANTHER" id="PTHR42803">
    <property type="entry name" value="ACYL-COA DEHYDROGENASE"/>
    <property type="match status" value="1"/>
</dbReference>
<evidence type="ECO:0000259" key="10">
    <source>
        <dbReference type="Pfam" id="PF00441"/>
    </source>
</evidence>
<evidence type="ECO:0000259" key="11">
    <source>
        <dbReference type="Pfam" id="PF02770"/>
    </source>
</evidence>
<reference evidence="14 15" key="1">
    <citation type="submission" date="2016-10" db="EMBL/GenBank/DDBJ databases">
        <title>Marinobacter salinus sp. nov., a moderately halophilic bacterium isolated from a tidal flat environment.</title>
        <authorList>
            <person name="Park S.-J."/>
        </authorList>
    </citation>
    <scope>NUCLEOTIDE SEQUENCE [LARGE SCALE GENOMIC DNA]</scope>
    <source>
        <strain evidence="14 15">Hb8</strain>
    </source>
</reference>
<evidence type="ECO:0000256" key="5">
    <source>
        <dbReference type="ARBA" id="ARBA00051388"/>
    </source>
</evidence>
<dbReference type="OrthoDB" id="9807883at2"/>
<comment type="function">
    <text evidence="6">Involved in the assimilation of dimethylsulphoniopropionate (DMSP), an important compound in the fixation of carbon in marine phytoplankton, by mediating the conversion of 3-(methylthio)propanoyl-CoA (MMPA-CoA) to 3-(methylthio)acryloyl-CoA (MTA-CoA).</text>
</comment>
<evidence type="ECO:0000256" key="9">
    <source>
        <dbReference type="RuleBase" id="RU362125"/>
    </source>
</evidence>